<proteinExistence type="predicted"/>
<evidence type="ECO:0000256" key="3">
    <source>
        <dbReference type="SAM" id="Phobius"/>
    </source>
</evidence>
<keyword evidence="3" id="KW-1133">Transmembrane helix</keyword>
<dbReference type="Proteomes" id="UP000238327">
    <property type="component" value="Chromosome"/>
</dbReference>
<dbReference type="InterPro" id="IPR010126">
    <property type="entry name" value="Esterase_phb"/>
</dbReference>
<keyword evidence="3" id="KW-0472">Membrane</keyword>
<accession>A0A2R3QLV5</accession>
<dbReference type="OrthoDB" id="5291933at2"/>
<sequence length="330" mass="36117">MKTTRIVLSVVSLIGVLIAGLYGYYLYTPAPAQPTLSATLQHARITVGERQRDYAYYIPAQRPAKAPLLFVLHGSLQTIDDIRRYSAYEFERLADEHGFIVVYPQGFERNWNDCRRAADYPARAQNIDDKGLIAALIQRFASDHDGDARRAFLTGYSNGGQLGLRIALEQPQLLAGVAAFAANLPTDDNLECSPSGQPVPVLLMNGTRDPINPYQGGVVTLFGVGNRGTVRSAYDSASYFAELAGYPRDAGISSTTWQNPDDPAQRAQLVQWQATGRPEVALYSLIGGGHLLPQAGFRAPRLLGPTLSSFNGPRVIWDFFARQHPTPAPL</sequence>
<evidence type="ECO:0000313" key="5">
    <source>
        <dbReference type="Proteomes" id="UP000238327"/>
    </source>
</evidence>
<dbReference type="PANTHER" id="PTHR43037">
    <property type="entry name" value="UNNAMED PRODUCT-RELATED"/>
    <property type="match status" value="1"/>
</dbReference>
<dbReference type="RefSeq" id="WP_106737549.1">
    <property type="nucleotide sequence ID" value="NZ_CP027657.1"/>
</dbReference>
<feature type="transmembrane region" description="Helical" evidence="3">
    <location>
        <begin position="7"/>
        <end position="27"/>
    </location>
</feature>
<keyword evidence="1" id="KW-0732">Signal</keyword>
<dbReference type="GO" id="GO:0005576">
    <property type="term" value="C:extracellular region"/>
    <property type="evidence" value="ECO:0007669"/>
    <property type="project" value="InterPro"/>
</dbReference>
<protein>
    <submittedName>
        <fullName evidence="4">Polyhydroxybutyrate depolymerase</fullName>
    </submittedName>
</protein>
<dbReference type="AlphaFoldDB" id="A0A2R3QLV5"/>
<organism evidence="4 5">
    <name type="scientific">Ectopseudomonas mendocina</name>
    <name type="common">Pseudomonas mendocina</name>
    <dbReference type="NCBI Taxonomy" id="300"/>
    <lineage>
        <taxon>Bacteria</taxon>
        <taxon>Pseudomonadati</taxon>
        <taxon>Pseudomonadota</taxon>
        <taxon>Gammaproteobacteria</taxon>
        <taxon>Pseudomonadales</taxon>
        <taxon>Pseudomonadaceae</taxon>
        <taxon>Ectopseudomonas</taxon>
    </lineage>
</organism>
<name>A0A2R3QLV5_ECTME</name>
<keyword evidence="3" id="KW-0812">Transmembrane</keyword>
<evidence type="ECO:0000256" key="2">
    <source>
        <dbReference type="ARBA" id="ARBA00022801"/>
    </source>
</evidence>
<dbReference type="Pfam" id="PF10503">
    <property type="entry name" value="Esterase_PHB"/>
    <property type="match status" value="1"/>
</dbReference>
<dbReference type="SUPFAM" id="SSF53474">
    <property type="entry name" value="alpha/beta-Hydrolases"/>
    <property type="match status" value="1"/>
</dbReference>
<evidence type="ECO:0000256" key="1">
    <source>
        <dbReference type="ARBA" id="ARBA00022729"/>
    </source>
</evidence>
<dbReference type="InterPro" id="IPR050955">
    <property type="entry name" value="Plant_Biomass_Hydrol_Est"/>
</dbReference>
<evidence type="ECO:0000313" key="4">
    <source>
        <dbReference type="EMBL" id="AVO52724.1"/>
    </source>
</evidence>
<keyword evidence="2" id="KW-0378">Hydrolase</keyword>
<dbReference type="GO" id="GO:0016787">
    <property type="term" value="F:hydrolase activity"/>
    <property type="evidence" value="ECO:0007669"/>
    <property type="project" value="UniProtKB-KW"/>
</dbReference>
<dbReference type="InterPro" id="IPR029058">
    <property type="entry name" value="AB_hydrolase_fold"/>
</dbReference>
<dbReference type="PANTHER" id="PTHR43037:SF1">
    <property type="entry name" value="BLL1128 PROTEIN"/>
    <property type="match status" value="1"/>
</dbReference>
<gene>
    <name evidence="4" type="ORF">C7A17_08080</name>
</gene>
<reference evidence="4 5" key="1">
    <citation type="submission" date="2018-03" db="EMBL/GenBank/DDBJ databases">
        <title>Complete genome sequence and methylome analysis of Pseudomonas mendocina NEB 698.</title>
        <authorList>
            <person name="Morgan R.D."/>
        </authorList>
    </citation>
    <scope>NUCLEOTIDE SEQUENCE [LARGE SCALE GENOMIC DNA]</scope>
    <source>
        <strain evidence="4 5">NEB698</strain>
    </source>
</reference>
<dbReference type="Gene3D" id="3.40.50.1820">
    <property type="entry name" value="alpha/beta hydrolase"/>
    <property type="match status" value="1"/>
</dbReference>
<dbReference type="EMBL" id="CP027657">
    <property type="protein sequence ID" value="AVO52724.1"/>
    <property type="molecule type" value="Genomic_DNA"/>
</dbReference>